<dbReference type="PANTHER" id="PTHR43364">
    <property type="entry name" value="NADH-SPECIFIC METHYLGLYOXAL REDUCTASE-RELATED"/>
    <property type="match status" value="1"/>
</dbReference>
<name>A0A1V0N476_9ARCH</name>
<proteinExistence type="predicted"/>
<dbReference type="RefSeq" id="WP_081142358.1">
    <property type="nucleotide sequence ID" value="NZ_CP015363.1"/>
</dbReference>
<dbReference type="Proteomes" id="UP000192050">
    <property type="component" value="Chromosome"/>
</dbReference>
<dbReference type="KEGG" id="fai:FAD_1024"/>
<feature type="domain" description="NADP-dependent oxidoreductase" evidence="2">
    <location>
        <begin position="16"/>
        <end position="331"/>
    </location>
</feature>
<dbReference type="InterPro" id="IPR023210">
    <property type="entry name" value="NADP_OxRdtase_dom"/>
</dbReference>
<accession>A0A1V0N476</accession>
<evidence type="ECO:0000256" key="1">
    <source>
        <dbReference type="ARBA" id="ARBA00023002"/>
    </source>
</evidence>
<keyword evidence="4" id="KW-1185">Reference proteome</keyword>
<dbReference type="InterPro" id="IPR036812">
    <property type="entry name" value="NAD(P)_OxRdtase_dom_sf"/>
</dbReference>
<dbReference type="PANTHER" id="PTHR43364:SF4">
    <property type="entry name" value="NAD(P)-LINKED OXIDOREDUCTASE SUPERFAMILY PROTEIN"/>
    <property type="match status" value="1"/>
</dbReference>
<organism evidence="3 4">
    <name type="scientific">Ferroplasma acidiphilum</name>
    <dbReference type="NCBI Taxonomy" id="74969"/>
    <lineage>
        <taxon>Archaea</taxon>
        <taxon>Methanobacteriati</taxon>
        <taxon>Thermoplasmatota</taxon>
        <taxon>Thermoplasmata</taxon>
        <taxon>Thermoplasmatales</taxon>
        <taxon>Ferroplasmaceae</taxon>
        <taxon>Ferroplasma</taxon>
    </lineage>
</organism>
<dbReference type="GeneID" id="31676523"/>
<sequence length="342" mass="39047">MKYVNVGNSGLKVSTVAIGTWHLPGSGQFVNKVESVDEEEFKKIFKKAYDLGINFYDTADIYHGRVEHNEDCIECTGNSERVLGNILKDYDRESLVISTKVAGPMNYYVNSSGLSRKHILHGIKSSLERLKTDYVDLYQFHWSDNDTPLIETLKAMSHTVDLDLSRYIGMSNVNACDIPEFMNLSEKYNLNNFITMQEAYNILDRKIENDKILYAQRYNLGLLAYIPLDQGILAGKYLNNYGKGSRITYYSGLQNEIDRTLNTVKKLKEFADENDITLSQLAIAWLLNRGRELNIKIIPLLGITNIKYLDDNINALNVNLKTEDMKYINELSSAYTNDNMGH</sequence>
<keyword evidence="1" id="KW-0560">Oxidoreductase</keyword>
<dbReference type="InterPro" id="IPR050523">
    <property type="entry name" value="AKR_Detox_Biosynth"/>
</dbReference>
<protein>
    <submittedName>
        <fullName evidence="3">Oxidoreductase</fullName>
    </submittedName>
</protein>
<dbReference type="GO" id="GO:0016491">
    <property type="term" value="F:oxidoreductase activity"/>
    <property type="evidence" value="ECO:0007669"/>
    <property type="project" value="UniProtKB-KW"/>
</dbReference>
<dbReference type="STRING" id="74969.FAD_1024"/>
<dbReference type="AlphaFoldDB" id="A0A1V0N476"/>
<dbReference type="OrthoDB" id="7236at2157"/>
<evidence type="ECO:0000313" key="3">
    <source>
        <dbReference type="EMBL" id="ARD84905.1"/>
    </source>
</evidence>
<dbReference type="Pfam" id="PF00248">
    <property type="entry name" value="Aldo_ket_red"/>
    <property type="match status" value="1"/>
</dbReference>
<reference evidence="3 4" key="1">
    <citation type="submission" date="2011-10" db="EMBL/GenBank/DDBJ databases">
        <title>Metabolic and evolutionary patterns in the extreme acidophile Ferroplasma acidiphilum.</title>
        <authorList>
            <person name="Golyshina O.V."/>
            <person name="Kozyavkin S.A."/>
            <person name="Tatusov R.L."/>
            <person name="Slesarev A.I."/>
            <person name="Golyshin P.N."/>
        </authorList>
    </citation>
    <scope>NUCLEOTIDE SEQUENCE [LARGE SCALE GENOMIC DNA]</scope>
    <source>
        <strain evidence="4">Y</strain>
    </source>
</reference>
<dbReference type="EMBL" id="CP015363">
    <property type="protein sequence ID" value="ARD84905.1"/>
    <property type="molecule type" value="Genomic_DNA"/>
</dbReference>
<evidence type="ECO:0000313" key="4">
    <source>
        <dbReference type="Proteomes" id="UP000192050"/>
    </source>
</evidence>
<evidence type="ECO:0000259" key="2">
    <source>
        <dbReference type="Pfam" id="PF00248"/>
    </source>
</evidence>
<dbReference type="SUPFAM" id="SSF51430">
    <property type="entry name" value="NAD(P)-linked oxidoreductase"/>
    <property type="match status" value="1"/>
</dbReference>
<dbReference type="Gene3D" id="3.20.20.100">
    <property type="entry name" value="NADP-dependent oxidoreductase domain"/>
    <property type="match status" value="1"/>
</dbReference>
<gene>
    <name evidence="3" type="ORF">FAD_1024</name>
</gene>